<keyword evidence="2" id="KW-1185">Reference proteome</keyword>
<dbReference type="AlphaFoldDB" id="A0A822ZBJ2"/>
<accession>A0A822ZBJ2</accession>
<organism evidence="1 2">
    <name type="scientific">Nelumbo nucifera</name>
    <name type="common">Sacred lotus</name>
    <dbReference type="NCBI Taxonomy" id="4432"/>
    <lineage>
        <taxon>Eukaryota</taxon>
        <taxon>Viridiplantae</taxon>
        <taxon>Streptophyta</taxon>
        <taxon>Embryophyta</taxon>
        <taxon>Tracheophyta</taxon>
        <taxon>Spermatophyta</taxon>
        <taxon>Magnoliopsida</taxon>
        <taxon>Proteales</taxon>
        <taxon>Nelumbonaceae</taxon>
        <taxon>Nelumbo</taxon>
    </lineage>
</organism>
<name>A0A822ZBJ2_NELNU</name>
<reference evidence="1 2" key="1">
    <citation type="journal article" date="2020" name="Mol. Biol. Evol.">
        <title>Distinct Expression and Methylation Patterns for Genes with Different Fates following a Single Whole-Genome Duplication in Flowering Plants.</title>
        <authorList>
            <person name="Shi T."/>
            <person name="Rahmani R.S."/>
            <person name="Gugger P.F."/>
            <person name="Wang M."/>
            <person name="Li H."/>
            <person name="Zhang Y."/>
            <person name="Li Z."/>
            <person name="Wang Q."/>
            <person name="Van de Peer Y."/>
            <person name="Marchal K."/>
            <person name="Chen J."/>
        </authorList>
    </citation>
    <scope>NUCLEOTIDE SEQUENCE [LARGE SCALE GENOMIC DNA]</scope>
    <source>
        <tissue evidence="1">Leaf</tissue>
    </source>
</reference>
<evidence type="ECO:0000313" key="1">
    <source>
        <dbReference type="EMBL" id="DAD41913.1"/>
    </source>
</evidence>
<proteinExistence type="predicted"/>
<comment type="caution">
    <text evidence="1">The sequence shown here is derived from an EMBL/GenBank/DDBJ whole genome shotgun (WGS) entry which is preliminary data.</text>
</comment>
<dbReference type="Proteomes" id="UP000607653">
    <property type="component" value="Unassembled WGS sequence"/>
</dbReference>
<protein>
    <submittedName>
        <fullName evidence="1">Uncharacterized protein</fullName>
    </submittedName>
</protein>
<gene>
    <name evidence="1" type="ORF">HUJ06_016236</name>
</gene>
<dbReference type="EMBL" id="DUZY01000005">
    <property type="protein sequence ID" value="DAD41913.1"/>
    <property type="molecule type" value="Genomic_DNA"/>
</dbReference>
<evidence type="ECO:0000313" key="2">
    <source>
        <dbReference type="Proteomes" id="UP000607653"/>
    </source>
</evidence>
<sequence length="47" mass="5070">MPCMRTLLKTPNGGVGSDVIGGGGIREEGEMKDRGRRGFLCFQDLVD</sequence>